<dbReference type="GO" id="GO:0000976">
    <property type="term" value="F:transcription cis-regulatory region binding"/>
    <property type="evidence" value="ECO:0007669"/>
    <property type="project" value="TreeGrafter"/>
</dbReference>
<evidence type="ECO:0000256" key="2">
    <source>
        <dbReference type="ARBA" id="ARBA00023015"/>
    </source>
</evidence>
<dbReference type="InterPro" id="IPR005119">
    <property type="entry name" value="LysR_subst-bd"/>
</dbReference>
<keyword evidence="2" id="KW-0805">Transcription regulation</keyword>
<reference evidence="6" key="1">
    <citation type="submission" date="2020-09" db="EMBL/GenBank/DDBJ databases">
        <title>A novel bacterium of genus Paenibacillus, isolated from South China Sea.</title>
        <authorList>
            <person name="Huang H."/>
            <person name="Mo K."/>
            <person name="Hu Y."/>
        </authorList>
    </citation>
    <scope>NUCLEOTIDE SEQUENCE</scope>
    <source>
        <strain evidence="6">IB182496</strain>
    </source>
</reference>
<keyword evidence="3" id="KW-0238">DNA-binding</keyword>
<comment type="similarity">
    <text evidence="1">Belongs to the LysR transcriptional regulatory family.</text>
</comment>
<sequence length="303" mass="34156">MNIENIEAFVFVVHFGSFNKAAEALYLSQPSVTARIQSLERELDAKLFDRAGKQVRISEAGERFLPYARQILVTYESSKRHVNPKTPSPDELRIGCTLSVANYIVPDLLPHLTARFPNTRFRIVTATSDDIAARVADNEVDLGFTRSLTHPQLQSVKFYEDLIQLHVYPDHPLLNCLEPPSVGRIAQEKLIFFECGALDWLRIHRLFEGLKQPPDICFHTDNSEMAKKLVMRRAGIAFLPALSARQEVKDGLLLAVPVPEAAGISLQTNLIYTHGVHAELVEAILAFGKVLHEKFDCHIDFLY</sequence>
<evidence type="ECO:0000313" key="6">
    <source>
        <dbReference type="EMBL" id="MBD2844267.1"/>
    </source>
</evidence>
<protein>
    <submittedName>
        <fullName evidence="6">LysR family transcriptional regulator</fullName>
    </submittedName>
</protein>
<evidence type="ECO:0000256" key="3">
    <source>
        <dbReference type="ARBA" id="ARBA00023125"/>
    </source>
</evidence>
<dbReference type="InterPro" id="IPR036390">
    <property type="entry name" value="WH_DNA-bd_sf"/>
</dbReference>
<evidence type="ECO:0000313" key="7">
    <source>
        <dbReference type="Proteomes" id="UP000621560"/>
    </source>
</evidence>
<dbReference type="Proteomes" id="UP000621560">
    <property type="component" value="Unassembled WGS sequence"/>
</dbReference>
<evidence type="ECO:0000259" key="5">
    <source>
        <dbReference type="PROSITE" id="PS50931"/>
    </source>
</evidence>
<dbReference type="Pfam" id="PF03466">
    <property type="entry name" value="LysR_substrate"/>
    <property type="match status" value="1"/>
</dbReference>
<dbReference type="Pfam" id="PF00126">
    <property type="entry name" value="HTH_1"/>
    <property type="match status" value="1"/>
</dbReference>
<feature type="domain" description="HTH lysR-type" evidence="5">
    <location>
        <begin position="1"/>
        <end position="58"/>
    </location>
</feature>
<dbReference type="AlphaFoldDB" id="A0A927BQ86"/>
<dbReference type="InterPro" id="IPR036388">
    <property type="entry name" value="WH-like_DNA-bd_sf"/>
</dbReference>
<evidence type="ECO:0000256" key="1">
    <source>
        <dbReference type="ARBA" id="ARBA00009437"/>
    </source>
</evidence>
<evidence type="ECO:0000256" key="4">
    <source>
        <dbReference type="ARBA" id="ARBA00023163"/>
    </source>
</evidence>
<organism evidence="6 7">
    <name type="scientific">Paenibacillus sabuli</name>
    <dbReference type="NCBI Taxonomy" id="2772509"/>
    <lineage>
        <taxon>Bacteria</taxon>
        <taxon>Bacillati</taxon>
        <taxon>Bacillota</taxon>
        <taxon>Bacilli</taxon>
        <taxon>Bacillales</taxon>
        <taxon>Paenibacillaceae</taxon>
        <taxon>Paenibacillus</taxon>
    </lineage>
</organism>
<keyword evidence="4" id="KW-0804">Transcription</keyword>
<dbReference type="SUPFAM" id="SSF53850">
    <property type="entry name" value="Periplasmic binding protein-like II"/>
    <property type="match status" value="1"/>
</dbReference>
<dbReference type="Gene3D" id="3.40.190.290">
    <property type="match status" value="1"/>
</dbReference>
<proteinExistence type="inferred from homology"/>
<dbReference type="FunFam" id="1.10.10.10:FF:000001">
    <property type="entry name" value="LysR family transcriptional regulator"/>
    <property type="match status" value="1"/>
</dbReference>
<comment type="caution">
    <text evidence="6">The sequence shown here is derived from an EMBL/GenBank/DDBJ whole genome shotgun (WGS) entry which is preliminary data.</text>
</comment>
<dbReference type="PRINTS" id="PR00039">
    <property type="entry name" value="HTHLYSR"/>
</dbReference>
<dbReference type="EMBL" id="JACXIZ010000010">
    <property type="protein sequence ID" value="MBD2844267.1"/>
    <property type="molecule type" value="Genomic_DNA"/>
</dbReference>
<dbReference type="GO" id="GO:0003700">
    <property type="term" value="F:DNA-binding transcription factor activity"/>
    <property type="evidence" value="ECO:0007669"/>
    <property type="project" value="InterPro"/>
</dbReference>
<dbReference type="SUPFAM" id="SSF46785">
    <property type="entry name" value="Winged helix' DNA-binding domain"/>
    <property type="match status" value="1"/>
</dbReference>
<dbReference type="Gene3D" id="1.10.10.10">
    <property type="entry name" value="Winged helix-like DNA-binding domain superfamily/Winged helix DNA-binding domain"/>
    <property type="match status" value="1"/>
</dbReference>
<name>A0A927BQ86_9BACL</name>
<accession>A0A927BQ86</accession>
<dbReference type="PANTHER" id="PTHR30126:SF39">
    <property type="entry name" value="HTH-TYPE TRANSCRIPTIONAL REGULATOR CYSL"/>
    <property type="match status" value="1"/>
</dbReference>
<gene>
    <name evidence="6" type="ORF">IDH44_03620</name>
</gene>
<dbReference type="PANTHER" id="PTHR30126">
    <property type="entry name" value="HTH-TYPE TRANSCRIPTIONAL REGULATOR"/>
    <property type="match status" value="1"/>
</dbReference>
<dbReference type="PROSITE" id="PS50931">
    <property type="entry name" value="HTH_LYSR"/>
    <property type="match status" value="1"/>
</dbReference>
<dbReference type="InterPro" id="IPR000847">
    <property type="entry name" value="LysR_HTH_N"/>
</dbReference>
<dbReference type="CDD" id="cd05466">
    <property type="entry name" value="PBP2_LTTR_substrate"/>
    <property type="match status" value="1"/>
</dbReference>
<keyword evidence="7" id="KW-1185">Reference proteome</keyword>